<dbReference type="AlphaFoldDB" id="A0A271KE77"/>
<reference evidence="1 2" key="1">
    <citation type="submission" date="2017-08" db="EMBL/GenBank/DDBJ databases">
        <title>Mesorhizobium wenxinae sp. nov., a novel rhizobial species isolated from root nodules of chickpea (Cicer arietinum L.).</title>
        <authorList>
            <person name="Zhang J."/>
        </authorList>
    </citation>
    <scope>NUCLEOTIDE SEQUENCE [LARGE SCALE GENOMIC DNA]</scope>
    <source>
        <strain evidence="2">WYCCWR 10019</strain>
    </source>
</reference>
<dbReference type="Proteomes" id="UP000215931">
    <property type="component" value="Unassembled WGS sequence"/>
</dbReference>
<name>A0A271KE77_9HYPH</name>
<sequence length="143" mass="15753">MTYTVQSTASWSIDQLAPYMSDILGAMGKLAKRYPKDVTTGALFQEVLAGNRTLWLVLNGDAFVAIAMTTVRTIDATGTRIFTLCDLAGRDVAKFADELTTAMEDSAAQNDCSIIAVEGRTGWDKFLKPRGYKPHAVLWRKTR</sequence>
<comment type="caution">
    <text evidence="1">The sequence shown here is derived from an EMBL/GenBank/DDBJ whole genome shotgun (WGS) entry which is preliminary data.</text>
</comment>
<keyword evidence="2" id="KW-1185">Reference proteome</keyword>
<organism evidence="1 2">
    <name type="scientific">Mesorhizobium wenxiniae</name>
    <dbReference type="NCBI Taxonomy" id="2014805"/>
    <lineage>
        <taxon>Bacteria</taxon>
        <taxon>Pseudomonadati</taxon>
        <taxon>Pseudomonadota</taxon>
        <taxon>Alphaproteobacteria</taxon>
        <taxon>Hyphomicrobiales</taxon>
        <taxon>Phyllobacteriaceae</taxon>
        <taxon>Mesorhizobium</taxon>
    </lineage>
</organism>
<dbReference type="EMBL" id="NPKH01000023">
    <property type="protein sequence ID" value="PAP93990.1"/>
    <property type="molecule type" value="Genomic_DNA"/>
</dbReference>
<protein>
    <recommendedName>
        <fullName evidence="3">GNAT family N-acetyltransferase</fullName>
    </recommendedName>
</protein>
<evidence type="ECO:0000313" key="1">
    <source>
        <dbReference type="EMBL" id="PAP93990.1"/>
    </source>
</evidence>
<evidence type="ECO:0008006" key="3">
    <source>
        <dbReference type="Google" id="ProtNLM"/>
    </source>
</evidence>
<evidence type="ECO:0000313" key="2">
    <source>
        <dbReference type="Proteomes" id="UP000215931"/>
    </source>
</evidence>
<gene>
    <name evidence="1" type="ORF">CIT31_16620</name>
</gene>
<proteinExistence type="predicted"/>
<accession>A0A271KE77</accession>